<comment type="caution">
    <text evidence="8">The sequence shown here is derived from an EMBL/GenBank/DDBJ whole genome shotgun (WGS) entry which is preliminary data.</text>
</comment>
<dbReference type="Pfam" id="PF01641">
    <property type="entry name" value="SelR"/>
    <property type="match status" value="1"/>
</dbReference>
<evidence type="ECO:0000256" key="2">
    <source>
        <dbReference type="ARBA" id="ARBA00022723"/>
    </source>
</evidence>
<dbReference type="Proteomes" id="UP000753961">
    <property type="component" value="Unassembled WGS sequence"/>
</dbReference>
<feature type="active site" description="Nucleophile" evidence="6">
    <location>
        <position position="156"/>
    </location>
</feature>
<dbReference type="InterPro" id="IPR028427">
    <property type="entry name" value="Met_Sox_Rdtase_MsrB"/>
</dbReference>
<dbReference type="GO" id="GO:0006979">
    <property type="term" value="P:response to oxidative stress"/>
    <property type="evidence" value="ECO:0007669"/>
    <property type="project" value="InterPro"/>
</dbReference>
<evidence type="ECO:0000256" key="1">
    <source>
        <dbReference type="ARBA" id="ARBA00007174"/>
    </source>
</evidence>
<dbReference type="FunFam" id="2.170.150.20:FF:000001">
    <property type="entry name" value="Peptide methionine sulfoxide reductase MsrB"/>
    <property type="match status" value="1"/>
</dbReference>
<dbReference type="InterPro" id="IPR002579">
    <property type="entry name" value="Met_Sox_Rdtase_MsrB_dom"/>
</dbReference>
<dbReference type="GO" id="GO:0033743">
    <property type="term" value="F:peptide-methionine (R)-S-oxide reductase activity"/>
    <property type="evidence" value="ECO:0007669"/>
    <property type="project" value="UniProtKB-UniRule"/>
</dbReference>
<comment type="similarity">
    <text evidence="1 6">Belongs to the MsrB Met sulfoxide reductase family.</text>
</comment>
<keyword evidence="9" id="KW-1185">Reference proteome</keyword>
<evidence type="ECO:0000256" key="6">
    <source>
        <dbReference type="HAMAP-Rule" id="MF_01400"/>
    </source>
</evidence>
<proteinExistence type="inferred from homology"/>
<gene>
    <name evidence="6 8" type="primary">msrB</name>
    <name evidence="8" type="ORF">KUV50_16920</name>
</gene>
<dbReference type="PROSITE" id="PS51790">
    <property type="entry name" value="MSRB"/>
    <property type="match status" value="1"/>
</dbReference>
<feature type="binding site" evidence="6">
    <location>
        <position position="87"/>
    </location>
    <ligand>
        <name>Zn(2+)</name>
        <dbReference type="ChEBI" id="CHEBI:29105"/>
    </ligand>
</feature>
<dbReference type="GO" id="GO:0005737">
    <property type="term" value="C:cytoplasm"/>
    <property type="evidence" value="ECO:0007669"/>
    <property type="project" value="TreeGrafter"/>
</dbReference>
<dbReference type="InterPro" id="IPR011057">
    <property type="entry name" value="Mss4-like_sf"/>
</dbReference>
<organism evidence="8 9">
    <name type="scientific">Membranihabitans marinus</name>
    <dbReference type="NCBI Taxonomy" id="1227546"/>
    <lineage>
        <taxon>Bacteria</taxon>
        <taxon>Pseudomonadati</taxon>
        <taxon>Bacteroidota</taxon>
        <taxon>Saprospiria</taxon>
        <taxon>Saprospirales</taxon>
        <taxon>Saprospiraceae</taxon>
        <taxon>Membranihabitans</taxon>
    </lineage>
</organism>
<comment type="cofactor">
    <cofactor evidence="6">
        <name>Zn(2+)</name>
        <dbReference type="ChEBI" id="CHEBI:29105"/>
    </cofactor>
    <text evidence="6">Binds 1 zinc ion per subunit. The zinc ion is important for the structural integrity of the protein.</text>
</comment>
<dbReference type="EC" id="1.8.4.12" evidence="6"/>
<name>A0A953HRC0_9BACT</name>
<evidence type="ECO:0000256" key="5">
    <source>
        <dbReference type="ARBA" id="ARBA00048488"/>
    </source>
</evidence>
<dbReference type="GO" id="GO:0030091">
    <property type="term" value="P:protein repair"/>
    <property type="evidence" value="ECO:0007669"/>
    <property type="project" value="InterPro"/>
</dbReference>
<accession>A0A953HRC0</accession>
<evidence type="ECO:0000256" key="4">
    <source>
        <dbReference type="ARBA" id="ARBA00023002"/>
    </source>
</evidence>
<evidence type="ECO:0000313" key="8">
    <source>
        <dbReference type="EMBL" id="MBY5959839.1"/>
    </source>
</evidence>
<evidence type="ECO:0000259" key="7">
    <source>
        <dbReference type="PROSITE" id="PS51790"/>
    </source>
</evidence>
<feature type="binding site" evidence="6">
    <location>
        <position position="133"/>
    </location>
    <ligand>
        <name>Zn(2+)</name>
        <dbReference type="ChEBI" id="CHEBI:29105"/>
    </ligand>
</feature>
<dbReference type="SUPFAM" id="SSF51316">
    <property type="entry name" value="Mss4-like"/>
    <property type="match status" value="1"/>
</dbReference>
<comment type="catalytic activity">
    <reaction evidence="5 6">
        <text>L-methionyl-[protein] + [thioredoxin]-disulfide + H2O = L-methionyl-(R)-S-oxide-[protein] + [thioredoxin]-dithiol</text>
        <dbReference type="Rhea" id="RHEA:24164"/>
        <dbReference type="Rhea" id="RHEA-COMP:10698"/>
        <dbReference type="Rhea" id="RHEA-COMP:10700"/>
        <dbReference type="Rhea" id="RHEA-COMP:12313"/>
        <dbReference type="Rhea" id="RHEA-COMP:12314"/>
        <dbReference type="ChEBI" id="CHEBI:15377"/>
        <dbReference type="ChEBI" id="CHEBI:16044"/>
        <dbReference type="ChEBI" id="CHEBI:29950"/>
        <dbReference type="ChEBI" id="CHEBI:45764"/>
        <dbReference type="ChEBI" id="CHEBI:50058"/>
        <dbReference type="EC" id="1.8.4.12"/>
    </reaction>
</comment>
<evidence type="ECO:0000313" key="9">
    <source>
        <dbReference type="Proteomes" id="UP000753961"/>
    </source>
</evidence>
<dbReference type="GO" id="GO:0008270">
    <property type="term" value="F:zinc ion binding"/>
    <property type="evidence" value="ECO:0007669"/>
    <property type="project" value="UniProtKB-UniRule"/>
</dbReference>
<dbReference type="PROSITE" id="PS51257">
    <property type="entry name" value="PROKAR_LIPOPROTEIN"/>
    <property type="match status" value="1"/>
</dbReference>
<dbReference type="NCBIfam" id="TIGR00357">
    <property type="entry name" value="peptide-methionine (R)-S-oxide reductase MsrB"/>
    <property type="match status" value="1"/>
</dbReference>
<dbReference type="PANTHER" id="PTHR10173">
    <property type="entry name" value="METHIONINE SULFOXIDE REDUCTASE"/>
    <property type="match status" value="1"/>
</dbReference>
<dbReference type="Gene3D" id="2.170.150.20">
    <property type="entry name" value="Peptide methionine sulfoxide reductase"/>
    <property type="match status" value="1"/>
</dbReference>
<dbReference type="RefSeq" id="WP_222581376.1">
    <property type="nucleotide sequence ID" value="NZ_JAHVHU010000018.1"/>
</dbReference>
<dbReference type="EMBL" id="JAHVHU010000018">
    <property type="protein sequence ID" value="MBY5959839.1"/>
    <property type="molecule type" value="Genomic_DNA"/>
</dbReference>
<keyword evidence="3 6" id="KW-0862">Zinc</keyword>
<keyword evidence="4 6" id="KW-0560">Oxidoreductase</keyword>
<dbReference type="AlphaFoldDB" id="A0A953HRC0"/>
<dbReference type="PANTHER" id="PTHR10173:SF52">
    <property type="entry name" value="METHIONINE-R-SULFOXIDE REDUCTASE B1"/>
    <property type="match status" value="1"/>
</dbReference>
<sequence>MNRNNPYFFVVLMSIVGLMSCNPSSGQSEFLNEKAADIEKIEKTDDEWKKELPEMTYFVMREAGTERAFTGKLLKNKEEGTYVCGACELPLFSSETKFKSGTGWPSFYQPIKPGYVLEKEDNSLGVKRIEVLCARCDGHLGHVFNDGPEPTGLRYCLNSAALGFEAEKP</sequence>
<feature type="binding site" evidence="6">
    <location>
        <position position="84"/>
    </location>
    <ligand>
        <name>Zn(2+)</name>
        <dbReference type="ChEBI" id="CHEBI:29105"/>
    </ligand>
</feature>
<feature type="domain" description="MsrB" evidence="7">
    <location>
        <begin position="45"/>
        <end position="167"/>
    </location>
</feature>
<feature type="binding site" evidence="6">
    <location>
        <position position="136"/>
    </location>
    <ligand>
        <name>Zn(2+)</name>
        <dbReference type="ChEBI" id="CHEBI:29105"/>
    </ligand>
</feature>
<keyword evidence="2 6" id="KW-0479">Metal-binding</keyword>
<protein>
    <recommendedName>
        <fullName evidence="6">Peptide methionine sulfoxide reductase MsrB</fullName>
        <ecNumber evidence="6">1.8.4.12</ecNumber>
    </recommendedName>
    <alternativeName>
        <fullName evidence="6">Peptide-methionine (R)-S-oxide reductase</fullName>
    </alternativeName>
</protein>
<evidence type="ECO:0000256" key="3">
    <source>
        <dbReference type="ARBA" id="ARBA00022833"/>
    </source>
</evidence>
<dbReference type="HAMAP" id="MF_01400">
    <property type="entry name" value="MsrB"/>
    <property type="match status" value="1"/>
</dbReference>
<reference evidence="8" key="1">
    <citation type="submission" date="2021-06" db="EMBL/GenBank/DDBJ databases">
        <title>44 bacteria genomes isolated from Dapeng, Shenzhen.</title>
        <authorList>
            <person name="Zheng W."/>
            <person name="Yu S."/>
            <person name="Huang Y."/>
        </authorList>
    </citation>
    <scope>NUCLEOTIDE SEQUENCE</scope>
    <source>
        <strain evidence="8">DP5N28-2</strain>
    </source>
</reference>